<dbReference type="GeneID" id="26630808"/>
<keyword evidence="3" id="KW-1185">Reference proteome</keyword>
<feature type="domain" description="Peptidase M15C" evidence="1">
    <location>
        <begin position="71"/>
        <end position="133"/>
    </location>
</feature>
<protein>
    <submittedName>
        <fullName evidence="2">Lysin A</fullName>
    </submittedName>
</protein>
<dbReference type="KEGG" id="vg:26630808"/>
<dbReference type="EMBL" id="KR080197">
    <property type="protein sequence ID" value="AKF14463.1"/>
    <property type="molecule type" value="Genomic_DNA"/>
</dbReference>
<dbReference type="Proteomes" id="UP000203806">
    <property type="component" value="Segment"/>
</dbReference>
<dbReference type="Pfam" id="PF13539">
    <property type="entry name" value="Peptidase_M15_4"/>
    <property type="match status" value="1"/>
</dbReference>
<evidence type="ECO:0000313" key="2">
    <source>
        <dbReference type="EMBL" id="AKF14463.1"/>
    </source>
</evidence>
<dbReference type="OrthoDB" id="2438at10239"/>
<reference evidence="2 3" key="1">
    <citation type="journal article" date="2015" name="Genome Announc.">
        <title>Genome Sequences of Cluster G Mycobacteriophages Cambiare, FlagStaff, and MOOREtheMARYer.</title>
        <authorList>
            <person name="Pope W.H."/>
            <person name="Augustine D.A."/>
            <person name="Carroll D.C."/>
            <person name="Duncan J.C."/>
            <person name="Harwi K.M."/>
            <person name="Howry R."/>
            <person name="Jagessar B."/>
            <person name="Lum B.A."/>
            <person name="Meinert J.W."/>
            <person name="Migliozzi J.S."/>
            <person name="Milliken K.A."/>
            <person name="Mitchell C.J."/>
            <person name="Nalatwad A.S."/>
            <person name="Orlandini K.C."/>
            <person name="Rhein M.J."/>
            <person name="Saravanan V."/>
            <person name="Seese B.A."/>
            <person name="Schiebel J.G."/>
            <person name="Thomas K.B."/>
            <person name="Adkins N.L."/>
            <person name="Cohen K.L."/>
            <person name="Iyengar V.B."/>
            <person name="Kim H."/>
            <person name="Kramer Z.J."/>
            <person name="Montgomery M.T."/>
            <person name="Schafer C.E."/>
            <person name="Wilkes K.E."/>
            <person name="Grubb S.R."/>
            <person name="Warner M.H."/>
            <person name="Bowman C.A."/>
            <person name="Russell D.A."/>
            <person name="Hatfull G.F."/>
        </authorList>
    </citation>
    <scope>NUCLEOTIDE SEQUENCE [LARGE SCALE GENOMIC DNA]</scope>
</reference>
<name>A0A0F6WE88_9CAUD</name>
<accession>A0A0F6WE88</accession>
<organism evidence="2 3">
    <name type="scientific">Mycobacterium phage FlagStaff</name>
    <dbReference type="NCBI Taxonomy" id="1647304"/>
    <lineage>
        <taxon>Viruses</taxon>
        <taxon>Duplodnaviria</taxon>
        <taxon>Heunggongvirae</taxon>
        <taxon>Uroviricota</taxon>
        <taxon>Caudoviricetes</taxon>
        <taxon>Gclasvirinae</taxon>
        <taxon>Avocadovirus</taxon>
        <taxon>Avocadovirus flagstaff</taxon>
    </lineage>
</organism>
<dbReference type="InterPro" id="IPR023346">
    <property type="entry name" value="Lysozyme-like_dom_sf"/>
</dbReference>
<evidence type="ECO:0000259" key="1">
    <source>
        <dbReference type="Pfam" id="PF13539"/>
    </source>
</evidence>
<dbReference type="SUPFAM" id="SSF53955">
    <property type="entry name" value="Lysozyme-like"/>
    <property type="match status" value="1"/>
</dbReference>
<gene>
    <name evidence="2" type="primary">26</name>
    <name evidence="2" type="ORF">SEA_FLAGSTAFF_26</name>
</gene>
<dbReference type="InterPro" id="IPR039561">
    <property type="entry name" value="Peptidase_M15C"/>
</dbReference>
<sequence>MGSENGWEPARLAPDSPLLVWKIVPGTNPPVHLQVMRGFPEVFLIAWAADWNEFIEPLRDADSACYTPTNSVSTSNHLNATAEDLNWKNHPFKQRGSLNAAQMAVLKEMEDFYEGWMFWAGRWQNPIDEMHSQCGYDTWNDNDRGFDFIHRKIRSDGRSTFRRGSLPGENLPAATPAFPPIAPAHDDEVAATVLYDAVPIIDMNRARKLLPLVRAGLVAARCDTPRKIAMYLAQVGWESDGFNATEEYAKNGRYAPFIGRTWIMVTWQSNYAAFGRWCYDRHLVSDPDVFVKNPRKLADDEWAGLGPAWYITDARPNINAMADAGDLLGVTRAINGGTNGLEDPRPGVPGRRTRWNQAIALGERLLELINHPDTEDVMPGLTDDEQRELLVNTRWLREQLEVSRPDWSADADLGTDSQGRPNTLRTAVAKILRLVDKGKPATSVANANPPATS</sequence>
<dbReference type="RefSeq" id="YP_009204217.1">
    <property type="nucleotide sequence ID" value="NC_028861.1"/>
</dbReference>
<dbReference type="GO" id="GO:0008233">
    <property type="term" value="F:peptidase activity"/>
    <property type="evidence" value="ECO:0007669"/>
    <property type="project" value="InterPro"/>
</dbReference>
<dbReference type="Gene3D" id="1.10.530.10">
    <property type="match status" value="1"/>
</dbReference>
<proteinExistence type="predicted"/>
<evidence type="ECO:0000313" key="3">
    <source>
        <dbReference type="Proteomes" id="UP000203806"/>
    </source>
</evidence>